<dbReference type="InterPro" id="IPR014757">
    <property type="entry name" value="Tscrpt_reg_IclR_C"/>
</dbReference>
<evidence type="ECO:0000256" key="2">
    <source>
        <dbReference type="ARBA" id="ARBA00023125"/>
    </source>
</evidence>
<evidence type="ECO:0000256" key="4">
    <source>
        <dbReference type="SAM" id="MobiDB-lite"/>
    </source>
</evidence>
<dbReference type="InterPro" id="IPR029016">
    <property type="entry name" value="GAF-like_dom_sf"/>
</dbReference>
<dbReference type="Gene3D" id="3.30.450.40">
    <property type="match status" value="1"/>
</dbReference>
<dbReference type="AlphaFoldDB" id="A0A1H3AXC2"/>
<keyword evidence="3" id="KW-0804">Transcription</keyword>
<dbReference type="InterPro" id="IPR005471">
    <property type="entry name" value="Tscrpt_reg_IclR_N"/>
</dbReference>
<reference evidence="7 8" key="1">
    <citation type="submission" date="2016-10" db="EMBL/GenBank/DDBJ databases">
        <authorList>
            <person name="de Groot N.N."/>
        </authorList>
    </citation>
    <scope>NUCLEOTIDE SEQUENCE [LARGE SCALE GENOMIC DNA]</scope>
    <source>
        <strain evidence="7 8">DSM 17890</strain>
    </source>
</reference>
<dbReference type="PANTHER" id="PTHR30136:SF35">
    <property type="entry name" value="HTH-TYPE TRANSCRIPTIONAL REGULATOR RV1719"/>
    <property type="match status" value="1"/>
</dbReference>
<dbReference type="RefSeq" id="WP_176954760.1">
    <property type="nucleotide sequence ID" value="NZ_FNMZ01000004.1"/>
</dbReference>
<dbReference type="PROSITE" id="PS51078">
    <property type="entry name" value="ICLR_ED"/>
    <property type="match status" value="1"/>
</dbReference>
<evidence type="ECO:0000313" key="7">
    <source>
        <dbReference type="EMBL" id="SDX33774.1"/>
    </source>
</evidence>
<keyword evidence="8" id="KW-1185">Reference proteome</keyword>
<dbReference type="SMART" id="SM00346">
    <property type="entry name" value="HTH_ICLR"/>
    <property type="match status" value="1"/>
</dbReference>
<dbReference type="SUPFAM" id="SSF46785">
    <property type="entry name" value="Winged helix' DNA-binding domain"/>
    <property type="match status" value="1"/>
</dbReference>
<proteinExistence type="predicted"/>
<dbReference type="Pfam" id="PF09339">
    <property type="entry name" value="HTH_IclR"/>
    <property type="match status" value="1"/>
</dbReference>
<feature type="domain" description="IclR-ED" evidence="6">
    <location>
        <begin position="97"/>
        <end position="280"/>
    </location>
</feature>
<dbReference type="PROSITE" id="PS51077">
    <property type="entry name" value="HTH_ICLR"/>
    <property type="match status" value="1"/>
</dbReference>
<evidence type="ECO:0000313" key="8">
    <source>
        <dbReference type="Proteomes" id="UP000199118"/>
    </source>
</evidence>
<organism evidence="7 8">
    <name type="scientific">Albimonas donghaensis</name>
    <dbReference type="NCBI Taxonomy" id="356660"/>
    <lineage>
        <taxon>Bacteria</taxon>
        <taxon>Pseudomonadati</taxon>
        <taxon>Pseudomonadota</taxon>
        <taxon>Alphaproteobacteria</taxon>
        <taxon>Rhodobacterales</taxon>
        <taxon>Paracoccaceae</taxon>
        <taxon>Albimonas</taxon>
    </lineage>
</organism>
<dbReference type="STRING" id="356660.SAMN05444336_104339"/>
<dbReference type="Pfam" id="PF01614">
    <property type="entry name" value="IclR_C"/>
    <property type="match status" value="1"/>
</dbReference>
<dbReference type="InterPro" id="IPR036390">
    <property type="entry name" value="WH_DNA-bd_sf"/>
</dbReference>
<evidence type="ECO:0000256" key="3">
    <source>
        <dbReference type="ARBA" id="ARBA00023163"/>
    </source>
</evidence>
<dbReference type="InterPro" id="IPR036388">
    <property type="entry name" value="WH-like_DNA-bd_sf"/>
</dbReference>
<dbReference type="GO" id="GO:0045892">
    <property type="term" value="P:negative regulation of DNA-templated transcription"/>
    <property type="evidence" value="ECO:0007669"/>
    <property type="project" value="TreeGrafter"/>
</dbReference>
<feature type="region of interest" description="Disordered" evidence="4">
    <location>
        <begin position="1"/>
        <end position="22"/>
    </location>
</feature>
<keyword evidence="1" id="KW-0805">Transcription regulation</keyword>
<gene>
    <name evidence="7" type="ORF">SAMN05444336_104339</name>
</gene>
<dbReference type="GO" id="GO:0003677">
    <property type="term" value="F:DNA binding"/>
    <property type="evidence" value="ECO:0007669"/>
    <property type="project" value="UniProtKB-KW"/>
</dbReference>
<protein>
    <submittedName>
        <fullName evidence="7">Transcriptional regulator, IclR family</fullName>
    </submittedName>
</protein>
<keyword evidence="2" id="KW-0238">DNA-binding</keyword>
<feature type="domain" description="HTH iclR-type" evidence="5">
    <location>
        <begin position="34"/>
        <end position="96"/>
    </location>
</feature>
<accession>A0A1H3AXC2</accession>
<sequence length="280" mass="29691">MSGERGQPSGARGNIGRPGGASLGPEAAADPLFIAAVERAMRVLEIVSHRHAPMSLTEIAAASGLGKSAAQRLTHTLAALGYLSKDPETRRYAVTVRALDLAHGFLSADPLTNAGLLHLIDTREACGETINMGRLEGTDFIYTARLPARRANVASALVGRRQPAYCASGGRAMMSRMSPDDVARLLDARPLAALTPMTLTDRDQVLERIDQARREGFAATDQEVLMGELAVSAPITDRDGAPIGAVQGSVSTASWTLDRVRAELAPKVMEAARLISAPRY</sequence>
<dbReference type="InterPro" id="IPR050707">
    <property type="entry name" value="HTH_MetabolicPath_Reg"/>
</dbReference>
<dbReference type="Proteomes" id="UP000199118">
    <property type="component" value="Unassembled WGS sequence"/>
</dbReference>
<evidence type="ECO:0000259" key="5">
    <source>
        <dbReference type="PROSITE" id="PS51077"/>
    </source>
</evidence>
<dbReference type="EMBL" id="FNMZ01000004">
    <property type="protein sequence ID" value="SDX33774.1"/>
    <property type="molecule type" value="Genomic_DNA"/>
</dbReference>
<evidence type="ECO:0000256" key="1">
    <source>
        <dbReference type="ARBA" id="ARBA00023015"/>
    </source>
</evidence>
<dbReference type="PANTHER" id="PTHR30136">
    <property type="entry name" value="HELIX-TURN-HELIX TRANSCRIPTIONAL REGULATOR, ICLR FAMILY"/>
    <property type="match status" value="1"/>
</dbReference>
<dbReference type="GO" id="GO:0003700">
    <property type="term" value="F:DNA-binding transcription factor activity"/>
    <property type="evidence" value="ECO:0007669"/>
    <property type="project" value="TreeGrafter"/>
</dbReference>
<evidence type="ECO:0000259" key="6">
    <source>
        <dbReference type="PROSITE" id="PS51078"/>
    </source>
</evidence>
<name>A0A1H3AXC2_9RHOB</name>
<dbReference type="SUPFAM" id="SSF55781">
    <property type="entry name" value="GAF domain-like"/>
    <property type="match status" value="1"/>
</dbReference>
<dbReference type="FunFam" id="1.10.10.10:FF:000056">
    <property type="entry name" value="IclR family transcriptional regulator"/>
    <property type="match status" value="1"/>
</dbReference>
<dbReference type="Gene3D" id="1.10.10.10">
    <property type="entry name" value="Winged helix-like DNA-binding domain superfamily/Winged helix DNA-binding domain"/>
    <property type="match status" value="1"/>
</dbReference>